<keyword evidence="4 6" id="KW-1133">Transmembrane helix</keyword>
<dbReference type="PANTHER" id="PTHR33406">
    <property type="entry name" value="MEMBRANE PROTEIN MJ1562-RELATED"/>
    <property type="match status" value="1"/>
</dbReference>
<feature type="transmembrane region" description="Helical" evidence="6">
    <location>
        <begin position="794"/>
        <end position="819"/>
    </location>
</feature>
<comment type="caution">
    <text evidence="8">The sequence shown here is derived from an EMBL/GenBank/DDBJ whole genome shotgun (WGS) entry which is preliminary data.</text>
</comment>
<evidence type="ECO:0000256" key="3">
    <source>
        <dbReference type="ARBA" id="ARBA00022692"/>
    </source>
</evidence>
<dbReference type="RefSeq" id="WP_336351952.1">
    <property type="nucleotide sequence ID" value="NZ_JAZAQL010000004.1"/>
</dbReference>
<evidence type="ECO:0000259" key="7">
    <source>
        <dbReference type="PROSITE" id="PS50156"/>
    </source>
</evidence>
<evidence type="ECO:0000256" key="2">
    <source>
        <dbReference type="ARBA" id="ARBA00022475"/>
    </source>
</evidence>
<dbReference type="PANTHER" id="PTHR33406:SF13">
    <property type="entry name" value="MEMBRANE PROTEIN YDFJ"/>
    <property type="match status" value="1"/>
</dbReference>
<feature type="transmembrane region" description="Helical" evidence="6">
    <location>
        <begin position="367"/>
        <end position="389"/>
    </location>
</feature>
<feature type="transmembrane region" description="Helical" evidence="6">
    <location>
        <begin position="719"/>
        <end position="737"/>
    </location>
</feature>
<feature type="transmembrane region" description="Helical" evidence="6">
    <location>
        <begin position="295"/>
        <end position="314"/>
    </location>
</feature>
<feature type="transmembrane region" description="Helical" evidence="6">
    <location>
        <begin position="243"/>
        <end position="260"/>
    </location>
</feature>
<evidence type="ECO:0000313" key="8">
    <source>
        <dbReference type="EMBL" id="MFC6955013.1"/>
    </source>
</evidence>
<keyword evidence="2" id="KW-1003">Cell membrane</keyword>
<evidence type="ECO:0000256" key="5">
    <source>
        <dbReference type="ARBA" id="ARBA00023136"/>
    </source>
</evidence>
<dbReference type="EMBL" id="JBHSXN010000004">
    <property type="protein sequence ID" value="MFC6955013.1"/>
    <property type="molecule type" value="Genomic_DNA"/>
</dbReference>
<reference evidence="8 9" key="1">
    <citation type="journal article" date="2019" name="Int. J. Syst. Evol. Microbiol.">
        <title>The Global Catalogue of Microorganisms (GCM) 10K type strain sequencing project: providing services to taxonomists for standard genome sequencing and annotation.</title>
        <authorList>
            <consortium name="The Broad Institute Genomics Platform"/>
            <consortium name="The Broad Institute Genome Sequencing Center for Infectious Disease"/>
            <person name="Wu L."/>
            <person name="Ma J."/>
        </authorList>
    </citation>
    <scope>NUCLEOTIDE SEQUENCE [LARGE SCALE GENOMIC DNA]</scope>
    <source>
        <strain evidence="8 9">GX26</strain>
    </source>
</reference>
<feature type="domain" description="SSD" evidence="7">
    <location>
        <begin position="691"/>
        <end position="818"/>
    </location>
</feature>
<dbReference type="InterPro" id="IPR004869">
    <property type="entry name" value="MMPL_dom"/>
</dbReference>
<dbReference type="InterPro" id="IPR050545">
    <property type="entry name" value="Mycobact_MmpL"/>
</dbReference>
<feature type="transmembrane region" description="Helical" evidence="6">
    <location>
        <begin position="691"/>
        <end position="713"/>
    </location>
</feature>
<dbReference type="GO" id="GO:0005886">
    <property type="term" value="C:plasma membrane"/>
    <property type="evidence" value="ECO:0007669"/>
    <property type="project" value="UniProtKB-SubCell"/>
</dbReference>
<feature type="domain" description="SSD" evidence="7">
    <location>
        <begin position="267"/>
        <end position="392"/>
    </location>
</feature>
<keyword evidence="5 6" id="KW-0472">Membrane</keyword>
<dbReference type="Pfam" id="PF03176">
    <property type="entry name" value="MMPL"/>
    <property type="match status" value="2"/>
</dbReference>
<evidence type="ECO:0000256" key="1">
    <source>
        <dbReference type="ARBA" id="ARBA00004651"/>
    </source>
</evidence>
<dbReference type="SUPFAM" id="SSF82866">
    <property type="entry name" value="Multidrug efflux transporter AcrB transmembrane domain"/>
    <property type="match status" value="2"/>
</dbReference>
<keyword evidence="9" id="KW-1185">Reference proteome</keyword>
<feature type="transmembrane region" description="Helical" evidence="6">
    <location>
        <begin position="654"/>
        <end position="679"/>
    </location>
</feature>
<evidence type="ECO:0000313" key="9">
    <source>
        <dbReference type="Proteomes" id="UP001596395"/>
    </source>
</evidence>
<sequence length="839" mass="87896">MSRDSLATLIGFVTEHTRITLLAMLLLSGVVAAGVPMVDTGSQASADADAFDHLDRVQTSQTIQEQFAATDDSPNRTVEPVYVQLEDGNALSKESLLAGLRYQRAIRENATISRALHDRGVVGFSNLVAVRAAENPNASLSEQIDAIEAASTGEVEALVERVLAEDPRAKRFLPADHDASATTASDRRLLVTLDTSVGDPTLDNATGALYQQASERSSAGFFVLNSHAWNAYSSHFFGEMLELVVPAALAFILVVLGFAYRDVVDVVVGMVGVALSVLWMFGLLGWLGVAAGTVTVIPVVLIAGLSIDFGFHVFNRYREQRADGEGIRAPMHRGVIRIATALVLVTVTAAIGFLANLSNPLPLIRNLGVSITLGVASALVIFVTVVPALKIGIDGLLEHAGVDRRKAPLGHGRYLKPVLGRLVTLARRGAPVVLVVAVLVGAAGGAAWLGLEEESYQQSDGDVAEWKQQLPGPLGWETHPVAAQSEHVEDVYQPASADAAFQEPILVEGDVTRDGTLDALQRGVDDVRDRDLLVDGTGSRAVTSPVTVIQAVAARDDDVAAVVAETDTDDDGVPDRDLERVYDALYEADSDLASRVVAREDGEYQSLLVSLSLDADFANADAVVADLDESAAIMAGDESGRTATVAGSFALNEAILGAIVDGILTTMTVALAAIALTLAGVFRYMHGSATLGLVVAVPIALVLGLVVGGMYLLSIPLTLLTALLMSLVIGLGIDYNIHVGDRYADERREGASTYEALDAAVTGTGGALLGSTLTSVGALATITLVPHPQLQSFGAIVVVALTTAFAVSVLVLPSLLVLWSRHAPGAVTTDATPTGVAQD</sequence>
<feature type="transmembrane region" description="Helical" evidence="6">
    <location>
        <begin position="267"/>
        <end position="289"/>
    </location>
</feature>
<organism evidence="8 9">
    <name type="scientific">Halorubellus litoreus</name>
    <dbReference type="NCBI Taxonomy" id="755308"/>
    <lineage>
        <taxon>Archaea</taxon>
        <taxon>Methanobacteriati</taxon>
        <taxon>Methanobacteriota</taxon>
        <taxon>Stenosarchaea group</taxon>
        <taxon>Halobacteria</taxon>
        <taxon>Halobacteriales</taxon>
        <taxon>Halorubellaceae</taxon>
        <taxon>Halorubellus</taxon>
    </lineage>
</organism>
<protein>
    <submittedName>
        <fullName evidence="8">RND family transporter</fullName>
    </submittedName>
</protein>
<gene>
    <name evidence="8" type="ORF">ACFQGB_19285</name>
</gene>
<dbReference type="InterPro" id="IPR001036">
    <property type="entry name" value="Acrflvin-R"/>
</dbReference>
<feature type="transmembrane region" description="Helical" evidence="6">
    <location>
        <begin position="335"/>
        <end position="355"/>
    </location>
</feature>
<dbReference type="InterPro" id="IPR000731">
    <property type="entry name" value="SSD"/>
</dbReference>
<comment type="subcellular location">
    <subcellularLocation>
        <location evidence="1">Cell membrane</location>
        <topology evidence="1">Multi-pass membrane protein</topology>
    </subcellularLocation>
</comment>
<evidence type="ECO:0000256" key="4">
    <source>
        <dbReference type="ARBA" id="ARBA00022989"/>
    </source>
</evidence>
<feature type="transmembrane region" description="Helical" evidence="6">
    <location>
        <begin position="430"/>
        <end position="451"/>
    </location>
</feature>
<dbReference type="PROSITE" id="PS50156">
    <property type="entry name" value="SSD"/>
    <property type="match status" value="2"/>
</dbReference>
<keyword evidence="3 6" id="KW-0812">Transmembrane</keyword>
<proteinExistence type="predicted"/>
<dbReference type="AlphaFoldDB" id="A0ABD5VK67"/>
<dbReference type="Gene3D" id="1.20.1640.10">
    <property type="entry name" value="Multidrug efflux transporter AcrB transmembrane domain"/>
    <property type="match status" value="2"/>
</dbReference>
<name>A0ABD5VK67_9EURY</name>
<evidence type="ECO:0000256" key="6">
    <source>
        <dbReference type="SAM" id="Phobius"/>
    </source>
</evidence>
<accession>A0ABD5VK67</accession>
<dbReference type="Proteomes" id="UP001596395">
    <property type="component" value="Unassembled WGS sequence"/>
</dbReference>
<dbReference type="PRINTS" id="PR00702">
    <property type="entry name" value="ACRIFLAVINRP"/>
</dbReference>
<feature type="transmembrane region" description="Helical" evidence="6">
    <location>
        <begin position="757"/>
        <end position="782"/>
    </location>
</feature>